<gene>
    <name evidence="2" type="ORF">IFR04_013615</name>
</gene>
<name>A0A8H7W725_9HELO</name>
<evidence type="ECO:0000259" key="1">
    <source>
        <dbReference type="Pfam" id="PF06985"/>
    </source>
</evidence>
<proteinExistence type="predicted"/>
<protein>
    <recommendedName>
        <fullName evidence="1">Heterokaryon incompatibility domain-containing protein</fullName>
    </recommendedName>
</protein>
<dbReference type="InterPro" id="IPR010730">
    <property type="entry name" value="HET"/>
</dbReference>
<dbReference type="Proteomes" id="UP000664132">
    <property type="component" value="Unassembled WGS sequence"/>
</dbReference>
<reference evidence="2" key="1">
    <citation type="submission" date="2021-02" db="EMBL/GenBank/DDBJ databases">
        <title>Genome sequence Cadophora malorum strain M34.</title>
        <authorList>
            <person name="Stefanovic E."/>
            <person name="Vu D."/>
            <person name="Scully C."/>
            <person name="Dijksterhuis J."/>
            <person name="Roader J."/>
            <person name="Houbraken J."/>
        </authorList>
    </citation>
    <scope>NUCLEOTIDE SEQUENCE</scope>
    <source>
        <strain evidence="2">M34</strain>
    </source>
</reference>
<dbReference type="PANTHER" id="PTHR33112:SF10">
    <property type="entry name" value="TOL"/>
    <property type="match status" value="1"/>
</dbReference>
<organism evidence="2 3">
    <name type="scientific">Cadophora malorum</name>
    <dbReference type="NCBI Taxonomy" id="108018"/>
    <lineage>
        <taxon>Eukaryota</taxon>
        <taxon>Fungi</taxon>
        <taxon>Dikarya</taxon>
        <taxon>Ascomycota</taxon>
        <taxon>Pezizomycotina</taxon>
        <taxon>Leotiomycetes</taxon>
        <taxon>Helotiales</taxon>
        <taxon>Ploettnerulaceae</taxon>
        <taxon>Cadophora</taxon>
    </lineage>
</organism>
<dbReference type="PANTHER" id="PTHR33112">
    <property type="entry name" value="DOMAIN PROTEIN, PUTATIVE-RELATED"/>
    <property type="match status" value="1"/>
</dbReference>
<evidence type="ECO:0000313" key="3">
    <source>
        <dbReference type="Proteomes" id="UP000664132"/>
    </source>
</evidence>
<evidence type="ECO:0000313" key="2">
    <source>
        <dbReference type="EMBL" id="KAG4413264.1"/>
    </source>
</evidence>
<accession>A0A8H7W725</accession>
<dbReference type="EMBL" id="JAFJYH010000325">
    <property type="protein sequence ID" value="KAG4413264.1"/>
    <property type="molecule type" value="Genomic_DNA"/>
</dbReference>
<comment type="caution">
    <text evidence="2">The sequence shown here is derived from an EMBL/GenBank/DDBJ whole genome shotgun (WGS) entry which is preliminary data.</text>
</comment>
<feature type="domain" description="Heterokaryon incompatibility" evidence="1">
    <location>
        <begin position="97"/>
        <end position="245"/>
    </location>
</feature>
<dbReference type="AlphaFoldDB" id="A0A8H7W725"/>
<sequence>MNSFFRKFLISHLDIREKQNILDRRSGLCTKIGSRSLDQIRSWKAACCNGHVTCRDSWTLVSKEERLPTRLLEIAQSNGEWTLRIVYGNTLHADSEYATLSHCWGSSTFIRLTSENQHTYATNLPFDSLPRTFQDTVELTYALGIKYLWIDSLCIIQDSKDDWLRESSTMGRFYAQGHLNIAATYSQNGDGGLFNQSNLLDASPCIIEMTDNDDTTSEAIFYQDSVWDREVERAPLGKRAWVVQERVLAPRIVHFSSNQILWECCQRRAAELLPADAVDGDGELKKTTPYPGTTESQDPDRIWVHQNWAYLVEKYSSCSLTIPSDKLVAISGLARRACGQLGLTPQDYAAGLWISNLIYGLLYRVARDSNNVTSRFPDRAPTWSWASIDGDISFFPQDHGSLTKWPYTTVVDVQTDHDGDPFGQLQGGSIWLQGPLAELSPKTFHPEIWNGPASGESTTSTAASTAIFLDEQPSESEVSLGPVYFLVLVVDSKIDEPAEVHGLLLCPTGQKRGQFKRIGVLLYGQASDFEMSLRNAKDPTKLEESLYIMADADRGFTIEII</sequence>
<dbReference type="OrthoDB" id="5362512at2759"/>
<dbReference type="Pfam" id="PF06985">
    <property type="entry name" value="HET"/>
    <property type="match status" value="1"/>
</dbReference>
<keyword evidence="3" id="KW-1185">Reference proteome</keyword>